<dbReference type="GeneTree" id="ENSGT00940000158784"/>
<feature type="region of interest" description="Disordered" evidence="3">
    <location>
        <begin position="457"/>
        <end position="518"/>
    </location>
</feature>
<evidence type="ECO:0000313" key="6">
    <source>
        <dbReference type="Proteomes" id="UP000005226"/>
    </source>
</evidence>
<reference evidence="5 6" key="1">
    <citation type="journal article" date="2011" name="Genome Biol. Evol.">
        <title>Integration of the genetic map and genome assembly of fugu facilitates insights into distinct features of genome evolution in teleosts and mammals.</title>
        <authorList>
            <person name="Kai W."/>
            <person name="Kikuchi K."/>
            <person name="Tohari S."/>
            <person name="Chew A.K."/>
            <person name="Tay A."/>
            <person name="Fujiwara A."/>
            <person name="Hosoya S."/>
            <person name="Suetake H."/>
            <person name="Naruse K."/>
            <person name="Brenner S."/>
            <person name="Suzuki Y."/>
            <person name="Venkatesh B."/>
        </authorList>
    </citation>
    <scope>NUCLEOTIDE SEQUENCE [LARGE SCALE GENOMIC DNA]</scope>
</reference>
<feature type="compositionally biased region" description="Basic and acidic residues" evidence="3">
    <location>
        <begin position="910"/>
        <end position="929"/>
    </location>
</feature>
<feature type="transmembrane region" description="Helical" evidence="4">
    <location>
        <begin position="1250"/>
        <end position="1267"/>
    </location>
</feature>
<feature type="compositionally biased region" description="Polar residues" evidence="3">
    <location>
        <begin position="280"/>
        <end position="295"/>
    </location>
</feature>
<protein>
    <submittedName>
        <fullName evidence="5">SET binding protein 1</fullName>
    </submittedName>
</protein>
<dbReference type="GO" id="GO:0003677">
    <property type="term" value="F:DNA binding"/>
    <property type="evidence" value="ECO:0007669"/>
    <property type="project" value="InterPro"/>
</dbReference>
<feature type="compositionally biased region" description="Low complexity" evidence="3">
    <location>
        <begin position="931"/>
        <end position="942"/>
    </location>
</feature>
<feature type="compositionally biased region" description="Polar residues" evidence="3">
    <location>
        <begin position="575"/>
        <end position="601"/>
    </location>
</feature>
<feature type="region of interest" description="Disordered" evidence="3">
    <location>
        <begin position="1119"/>
        <end position="1145"/>
    </location>
</feature>
<feature type="compositionally biased region" description="Polar residues" evidence="3">
    <location>
        <begin position="943"/>
        <end position="985"/>
    </location>
</feature>
<dbReference type="GO" id="GO:0042800">
    <property type="term" value="F:histone H3K4 methyltransferase activity"/>
    <property type="evidence" value="ECO:0007669"/>
    <property type="project" value="TreeGrafter"/>
</dbReference>
<comment type="subcellular location">
    <subcellularLocation>
        <location evidence="1">Nucleus</location>
    </subcellularLocation>
</comment>
<feature type="compositionally biased region" description="Polar residues" evidence="3">
    <location>
        <begin position="177"/>
        <end position="186"/>
    </location>
</feature>
<feature type="compositionally biased region" description="Polar residues" evidence="3">
    <location>
        <begin position="306"/>
        <end position="318"/>
    </location>
</feature>
<gene>
    <name evidence="5" type="primary">setbp1</name>
</gene>
<feature type="compositionally biased region" description="Gly residues" evidence="3">
    <location>
        <begin position="851"/>
        <end position="860"/>
    </location>
</feature>
<feature type="region of interest" description="Disordered" evidence="3">
    <location>
        <begin position="1"/>
        <end position="37"/>
    </location>
</feature>
<feature type="compositionally biased region" description="Basic and acidic residues" evidence="3">
    <location>
        <begin position="1"/>
        <end position="16"/>
    </location>
</feature>
<dbReference type="GO" id="GO:0005654">
    <property type="term" value="C:nucleoplasm"/>
    <property type="evidence" value="ECO:0007669"/>
    <property type="project" value="TreeGrafter"/>
</dbReference>
<reference evidence="5" key="3">
    <citation type="submission" date="2025-09" db="UniProtKB">
        <authorList>
            <consortium name="Ensembl"/>
        </authorList>
    </citation>
    <scope>IDENTIFICATION</scope>
</reference>
<feature type="region of interest" description="Disordered" evidence="3">
    <location>
        <begin position="910"/>
        <end position="986"/>
    </location>
</feature>
<evidence type="ECO:0000256" key="2">
    <source>
        <dbReference type="ARBA" id="ARBA00023242"/>
    </source>
</evidence>
<reference evidence="5" key="2">
    <citation type="submission" date="2025-08" db="UniProtKB">
        <authorList>
            <consortium name="Ensembl"/>
        </authorList>
    </citation>
    <scope>IDENTIFICATION</scope>
</reference>
<evidence type="ECO:0000256" key="4">
    <source>
        <dbReference type="SAM" id="Phobius"/>
    </source>
</evidence>
<proteinExistence type="predicted"/>
<dbReference type="AlphaFoldDB" id="H2TMT8"/>
<feature type="region of interest" description="Disordered" evidence="3">
    <location>
        <begin position="158"/>
        <end position="186"/>
    </location>
</feature>
<keyword evidence="6" id="KW-1185">Reference proteome</keyword>
<feature type="region of interest" description="Disordered" evidence="3">
    <location>
        <begin position="556"/>
        <end position="608"/>
    </location>
</feature>
<dbReference type="InterPro" id="IPR017956">
    <property type="entry name" value="AT_hook_DNA-bd_motif"/>
</dbReference>
<feature type="compositionally biased region" description="Low complexity" evidence="3">
    <location>
        <begin position="247"/>
        <end position="264"/>
    </location>
</feature>
<dbReference type="SMART" id="SM00384">
    <property type="entry name" value="AT_hook"/>
    <property type="match status" value="4"/>
</dbReference>
<organism evidence="5 6">
    <name type="scientific">Takifugu rubripes</name>
    <name type="common">Japanese pufferfish</name>
    <name type="synonym">Fugu rubripes</name>
    <dbReference type="NCBI Taxonomy" id="31033"/>
    <lineage>
        <taxon>Eukaryota</taxon>
        <taxon>Metazoa</taxon>
        <taxon>Chordata</taxon>
        <taxon>Craniata</taxon>
        <taxon>Vertebrata</taxon>
        <taxon>Euteleostomi</taxon>
        <taxon>Actinopterygii</taxon>
        <taxon>Neopterygii</taxon>
        <taxon>Teleostei</taxon>
        <taxon>Neoteleostei</taxon>
        <taxon>Acanthomorphata</taxon>
        <taxon>Eupercaria</taxon>
        <taxon>Tetraodontiformes</taxon>
        <taxon>Tetradontoidea</taxon>
        <taxon>Tetraodontidae</taxon>
        <taxon>Takifugu</taxon>
    </lineage>
</organism>
<evidence type="ECO:0000313" key="5">
    <source>
        <dbReference type="Ensembl" id="ENSTRUP00000025994.3"/>
    </source>
</evidence>
<keyword evidence="4" id="KW-0812">Transmembrane</keyword>
<dbReference type="Ensembl" id="ENSTRUT00000026099.3">
    <property type="protein sequence ID" value="ENSTRUP00000025994.3"/>
    <property type="gene ID" value="ENSTRUG00000010328.3"/>
</dbReference>
<keyword evidence="4" id="KW-1133">Transmembrane helix</keyword>
<dbReference type="Proteomes" id="UP000005226">
    <property type="component" value="Chromosome 21"/>
</dbReference>
<feature type="compositionally biased region" description="Low complexity" evidence="3">
    <location>
        <begin position="499"/>
        <end position="516"/>
    </location>
</feature>
<feature type="region of interest" description="Disordered" evidence="3">
    <location>
        <begin position="819"/>
        <end position="860"/>
    </location>
</feature>
<feature type="compositionally biased region" description="Basic residues" evidence="3">
    <location>
        <begin position="1124"/>
        <end position="1133"/>
    </location>
</feature>
<name>H2TMT8_TAKRU</name>
<evidence type="ECO:0000256" key="1">
    <source>
        <dbReference type="ARBA" id="ARBA00004123"/>
    </source>
</evidence>
<accession>H2TMT8</accession>
<keyword evidence="2" id="KW-0539">Nucleus</keyword>
<dbReference type="PANTHER" id="PTHR46147">
    <property type="entry name" value="HISTONE-LYSINE N-METHYLTRANSFERASE ASH1"/>
    <property type="match status" value="1"/>
</dbReference>
<dbReference type="PANTHER" id="PTHR46147:SF2">
    <property type="entry name" value="SET-BINDING PROTEIN"/>
    <property type="match status" value="1"/>
</dbReference>
<sequence>MEPRDLVGSARPKEAELQGGRAAPNERAHEGAGATTLTRIDDVIGTISEGEGLDEQGEGLLEEQEFSIKEASFQEGSLKLKIQTTKRTKKPPKNLENYICPPEIRMTIRPPVGESKGARQGRTGGGTGSGIVSLLCHPQTYERQFRMSEQREGGLLQIMGDPTSPKHQLRSSLPPALTQQPQHGLTQQFQHVHGHQHQINTDWITSAVSSTSPANPADFDPDREPVGGGRGPRPNISPLPSPRHRVALSPSPSDSASSTASSRPNKGKDRWSYLKAKSHASLTSPQRENRGSPSTLAEPPSAFPITPSSPLYTNTDSLTVHMPIKRKRGRPKKQPLLTVETIHEATSTSPPSPLAQECSAGLSRRRKTHPLNSFVQMPSTTTSTNSLLLKRGRGNNRPLNKVKLGKMQSILNELFSGSSQNGALALKSSSAPVNSTMSAMASTIEARLGKQINVSKRGTIYIGKKRGRKPRSETQGSNPSKTTREKLPSSVSMSGLYESPAVPLTSSSPSSSASSLRANHCDTAMPSLQPISSLHSKPTGRSFLSGGWKLSPPQLLANSPSHLSEGASVKEATLSPISESHSEETIPSDSGIGTDNNSTSDQTEKGSASRRRYSFDLCGFEAAEAAALEASSRGSRTRCERQVAAVNSFLSQQEKKQKHHRRKRKCLQSRDHLHFLSELEEVVLKLQQLRISHRRYACFPQHPYPSIFRLNFHHYYPVTYDSYSCDSGSYLRRSADLKAKRRRGRPAKSNEPVTSKLPFVPGYSFPLAGGNYYAAPYAMPYAPPLSLGYFPPAPPFYLPHHSLGPAPPSPFMRPAVPPPKAFHSSAHSKLQPGAKLRSSSGPVQGPTVRGEGLGSLGSGSVGGLAGVRLHKRKHKHKHKHKDEPLLSLRDRQDLGGLFSGAKTNAHLTALRDRRDLGSQDPSKHLEKQRSSGRSSGLTSSLGMFQSDQLSSHSLVDSQFRSRQTRQPANSFMGNYSSRSKQSDSAPNLFMGTQEEASDSRTMKTRHSVFGDQGLQSFQTARQDPGQVNKCTSSSLAGECDAWMERTIIHQSFLPPLPSSSLANAFAKDILFTPCVPSKRRYKRREVEQIQKDVRRMRSLNFEHVQKILRAKRLQRQAKTGNNVIKRRPGRPRKQPIEFPEEGDGRTLGMPVLERCDELPGRQSVRPGLTPEPLEFSNPDSISATIENVVHRARSVHLTPLLAPCSLLLRSSVPPCSSEPLVSTSVWHSLHFLKTSLVPATQLHFPLSSQVVPVMFAIFFLLAFPLLIPAE</sequence>
<evidence type="ECO:0000256" key="3">
    <source>
        <dbReference type="SAM" id="MobiDB-lite"/>
    </source>
</evidence>
<keyword evidence="4" id="KW-0472">Membrane</keyword>
<dbReference type="GO" id="GO:0006355">
    <property type="term" value="P:regulation of DNA-templated transcription"/>
    <property type="evidence" value="ECO:0007669"/>
    <property type="project" value="TreeGrafter"/>
</dbReference>
<feature type="region of interest" description="Disordered" evidence="3">
    <location>
        <begin position="107"/>
        <end position="130"/>
    </location>
</feature>
<feature type="region of interest" description="Disordered" evidence="3">
    <location>
        <begin position="208"/>
        <end position="320"/>
    </location>
</feature>